<dbReference type="AlphaFoldDB" id="A0A8X6MMK5"/>
<evidence type="ECO:0000313" key="1">
    <source>
        <dbReference type="EMBL" id="GFS67580.1"/>
    </source>
</evidence>
<gene>
    <name evidence="1" type="ORF">NPIL_235711</name>
</gene>
<proteinExistence type="predicted"/>
<protein>
    <submittedName>
        <fullName evidence="1">Uncharacterized protein</fullName>
    </submittedName>
</protein>
<keyword evidence="2" id="KW-1185">Reference proteome</keyword>
<organism evidence="1 2">
    <name type="scientific">Nephila pilipes</name>
    <name type="common">Giant wood spider</name>
    <name type="synonym">Nephila maculata</name>
    <dbReference type="NCBI Taxonomy" id="299642"/>
    <lineage>
        <taxon>Eukaryota</taxon>
        <taxon>Metazoa</taxon>
        <taxon>Ecdysozoa</taxon>
        <taxon>Arthropoda</taxon>
        <taxon>Chelicerata</taxon>
        <taxon>Arachnida</taxon>
        <taxon>Araneae</taxon>
        <taxon>Araneomorphae</taxon>
        <taxon>Entelegynae</taxon>
        <taxon>Araneoidea</taxon>
        <taxon>Nephilidae</taxon>
        <taxon>Nephila</taxon>
    </lineage>
</organism>
<accession>A0A8X6MMK5</accession>
<reference evidence="1" key="1">
    <citation type="submission" date="2020-08" db="EMBL/GenBank/DDBJ databases">
        <title>Multicomponent nature underlies the extraordinary mechanical properties of spider dragline silk.</title>
        <authorList>
            <person name="Kono N."/>
            <person name="Nakamura H."/>
            <person name="Mori M."/>
            <person name="Yoshida Y."/>
            <person name="Ohtoshi R."/>
            <person name="Malay A.D."/>
            <person name="Moran D.A.P."/>
            <person name="Tomita M."/>
            <person name="Numata K."/>
            <person name="Arakawa K."/>
        </authorList>
    </citation>
    <scope>NUCLEOTIDE SEQUENCE</scope>
</reference>
<dbReference type="Proteomes" id="UP000887013">
    <property type="component" value="Unassembled WGS sequence"/>
</dbReference>
<evidence type="ECO:0000313" key="2">
    <source>
        <dbReference type="Proteomes" id="UP000887013"/>
    </source>
</evidence>
<dbReference type="EMBL" id="BMAW01048740">
    <property type="protein sequence ID" value="GFS67580.1"/>
    <property type="molecule type" value="Genomic_DNA"/>
</dbReference>
<sequence length="121" mass="13457">MKVHLPREFHPVARGNGTPVLAIYYTLQRGEVMCDSAPLASIVAPRGGGKKQMIWKGMDSYIRIKRTVHIVRVGRSFVMFRTTGCLTGGGHELVSEDSKWSRRVGLEQWCLLSDATLSSIP</sequence>
<comment type="caution">
    <text evidence="1">The sequence shown here is derived from an EMBL/GenBank/DDBJ whole genome shotgun (WGS) entry which is preliminary data.</text>
</comment>
<name>A0A8X6MMK5_NEPPI</name>
<dbReference type="OrthoDB" id="10494040at2759"/>